<sequence length="63" mass="7555">MMFKHYLSLHIHEYVIYIRNCFIGKIIEIHKAIFDCIQQLNAVCIQLYSDKKSNNSRIIKLKN</sequence>
<comment type="caution">
    <text evidence="1">The sequence shown here is derived from an EMBL/GenBank/DDBJ whole genome shotgun (WGS) entry which is preliminary data.</text>
</comment>
<evidence type="ECO:0000313" key="2">
    <source>
        <dbReference type="Proteomes" id="UP000005959"/>
    </source>
</evidence>
<organism evidence="1 2">
    <name type="scientific">Hafnia alvei ATCC 51873</name>
    <dbReference type="NCBI Taxonomy" id="1002364"/>
    <lineage>
        <taxon>Bacteria</taxon>
        <taxon>Pseudomonadati</taxon>
        <taxon>Pseudomonadota</taxon>
        <taxon>Gammaproteobacteria</taxon>
        <taxon>Enterobacterales</taxon>
        <taxon>Hafniaceae</taxon>
        <taxon>Hafnia</taxon>
    </lineage>
</organism>
<dbReference type="AlphaFoldDB" id="G9YAM7"/>
<gene>
    <name evidence="1" type="ORF">HMPREF0454_03650</name>
</gene>
<evidence type="ECO:0000313" key="1">
    <source>
        <dbReference type="EMBL" id="EHM40008.1"/>
    </source>
</evidence>
<accession>G9YAM7</accession>
<proteinExistence type="predicted"/>
<protein>
    <submittedName>
        <fullName evidence="1">Uncharacterized protein</fullName>
    </submittedName>
</protein>
<reference evidence="1 2" key="1">
    <citation type="submission" date="2011-08" db="EMBL/GenBank/DDBJ databases">
        <authorList>
            <person name="Weinstock G."/>
            <person name="Sodergren E."/>
            <person name="Clifton S."/>
            <person name="Fulton L."/>
            <person name="Fulton B."/>
            <person name="Courtney L."/>
            <person name="Fronick C."/>
            <person name="Harrison M."/>
            <person name="Strong C."/>
            <person name="Farmer C."/>
            <person name="Delahaunty K."/>
            <person name="Markovic C."/>
            <person name="Hall O."/>
            <person name="Minx P."/>
            <person name="Tomlinson C."/>
            <person name="Mitreva M."/>
            <person name="Hou S."/>
            <person name="Chen J."/>
            <person name="Wollam A."/>
            <person name="Pepin K.H."/>
            <person name="Johnson M."/>
            <person name="Bhonagiri V."/>
            <person name="Zhang X."/>
            <person name="Suruliraj S."/>
            <person name="Warren W."/>
            <person name="Chinwalla A."/>
            <person name="Mardis E.R."/>
            <person name="Wilson R.K."/>
        </authorList>
    </citation>
    <scope>NUCLEOTIDE SEQUENCE [LARGE SCALE GENOMIC DNA]</scope>
    <source>
        <strain evidence="1 2">ATCC 51873</strain>
    </source>
</reference>
<name>G9YAM7_HAFAL</name>
<dbReference type="HOGENOM" id="CLU_2879612_0_0_6"/>
<dbReference type="EMBL" id="AGCI01000087">
    <property type="protein sequence ID" value="EHM40008.1"/>
    <property type="molecule type" value="Genomic_DNA"/>
</dbReference>
<dbReference type="Proteomes" id="UP000005959">
    <property type="component" value="Unassembled WGS sequence"/>
</dbReference>